<sequence>MRVSTGVSGSGETITMMINCYVTQAGTPLTNLQTAASVMCVVPILLIFLVVQRGFVAGMSTTGLK</sequence>
<dbReference type="GeneID" id="91555807"/>
<keyword evidence="4 5" id="KW-0472">Membrane</keyword>
<keyword evidence="2 5" id="KW-0812">Transmembrane</keyword>
<dbReference type="InterPro" id="IPR035906">
    <property type="entry name" value="MetI-like_sf"/>
</dbReference>
<reference evidence="6 7" key="1">
    <citation type="submission" date="2023-07" db="EMBL/GenBank/DDBJ databases">
        <title>Sequencing the genomes of 1000 actinobacteria strains.</title>
        <authorList>
            <person name="Klenk H.-P."/>
        </authorList>
    </citation>
    <scope>NUCLEOTIDE SEQUENCE [LARGE SCALE GENOMIC DNA]</scope>
    <source>
        <strain evidence="6 7">DSM 40229</strain>
    </source>
</reference>
<evidence type="ECO:0000256" key="2">
    <source>
        <dbReference type="ARBA" id="ARBA00022692"/>
    </source>
</evidence>
<evidence type="ECO:0000313" key="6">
    <source>
        <dbReference type="EMBL" id="MDP9686324.1"/>
    </source>
</evidence>
<comment type="subcellular location">
    <subcellularLocation>
        <location evidence="1">Membrane</location>
        <topology evidence="1">Multi-pass membrane protein</topology>
    </subcellularLocation>
</comment>
<dbReference type="EMBL" id="JAURUD010000001">
    <property type="protein sequence ID" value="MDP9686324.1"/>
    <property type="molecule type" value="Genomic_DNA"/>
</dbReference>
<dbReference type="Proteomes" id="UP001231675">
    <property type="component" value="Unassembled WGS sequence"/>
</dbReference>
<keyword evidence="7" id="KW-1185">Reference proteome</keyword>
<evidence type="ECO:0000256" key="1">
    <source>
        <dbReference type="ARBA" id="ARBA00004141"/>
    </source>
</evidence>
<name>A0ABT9LS06_STRGD</name>
<accession>A0ABT9LS06</accession>
<comment type="caution">
    <text evidence="6">The sequence shown here is derived from an EMBL/GenBank/DDBJ whole genome shotgun (WGS) entry which is preliminary data.</text>
</comment>
<protein>
    <submittedName>
        <fullName evidence="6">ABC-type glycerol-3-phosphate transport system permease component</fullName>
    </submittedName>
</protein>
<proteinExistence type="predicted"/>
<evidence type="ECO:0000256" key="3">
    <source>
        <dbReference type="ARBA" id="ARBA00022989"/>
    </source>
</evidence>
<gene>
    <name evidence="6" type="ORF">J2S47_006826</name>
</gene>
<evidence type="ECO:0000313" key="7">
    <source>
        <dbReference type="Proteomes" id="UP001231675"/>
    </source>
</evidence>
<evidence type="ECO:0000256" key="5">
    <source>
        <dbReference type="SAM" id="Phobius"/>
    </source>
</evidence>
<evidence type="ECO:0000256" key="4">
    <source>
        <dbReference type="ARBA" id="ARBA00023136"/>
    </source>
</evidence>
<dbReference type="RefSeq" id="WP_306888669.1">
    <property type="nucleotide sequence ID" value="NZ_BMSM01000036.1"/>
</dbReference>
<dbReference type="SUPFAM" id="SSF161098">
    <property type="entry name" value="MetI-like"/>
    <property type="match status" value="1"/>
</dbReference>
<feature type="transmembrane region" description="Helical" evidence="5">
    <location>
        <begin position="32"/>
        <end position="51"/>
    </location>
</feature>
<keyword evidence="3 5" id="KW-1133">Transmembrane helix</keyword>
<organism evidence="6 7">
    <name type="scientific">Streptomyces griseoviridis</name>
    <dbReference type="NCBI Taxonomy" id="45398"/>
    <lineage>
        <taxon>Bacteria</taxon>
        <taxon>Bacillati</taxon>
        <taxon>Actinomycetota</taxon>
        <taxon>Actinomycetes</taxon>
        <taxon>Kitasatosporales</taxon>
        <taxon>Streptomycetaceae</taxon>
        <taxon>Streptomyces</taxon>
    </lineage>
</organism>